<dbReference type="Proteomes" id="UP001159363">
    <property type="component" value="Chromosome 12"/>
</dbReference>
<keyword evidence="2" id="KW-1185">Reference proteome</keyword>
<name>A0ABQ9GBL8_9NEOP</name>
<organism evidence="1 2">
    <name type="scientific">Dryococelus australis</name>
    <dbReference type="NCBI Taxonomy" id="614101"/>
    <lineage>
        <taxon>Eukaryota</taxon>
        <taxon>Metazoa</taxon>
        <taxon>Ecdysozoa</taxon>
        <taxon>Arthropoda</taxon>
        <taxon>Hexapoda</taxon>
        <taxon>Insecta</taxon>
        <taxon>Pterygota</taxon>
        <taxon>Neoptera</taxon>
        <taxon>Polyneoptera</taxon>
        <taxon>Phasmatodea</taxon>
        <taxon>Verophasmatodea</taxon>
        <taxon>Anareolatae</taxon>
        <taxon>Phasmatidae</taxon>
        <taxon>Eurycanthinae</taxon>
        <taxon>Dryococelus</taxon>
    </lineage>
</organism>
<gene>
    <name evidence="1" type="ORF">PR048_028824</name>
</gene>
<proteinExistence type="predicted"/>
<protein>
    <recommendedName>
        <fullName evidence="3">Gag protein</fullName>
    </recommendedName>
</protein>
<accession>A0ABQ9GBL8</accession>
<reference evidence="1 2" key="1">
    <citation type="submission" date="2023-02" db="EMBL/GenBank/DDBJ databases">
        <title>LHISI_Scaffold_Assembly.</title>
        <authorList>
            <person name="Stuart O.P."/>
            <person name="Cleave R."/>
            <person name="Magrath M.J.L."/>
            <person name="Mikheyev A.S."/>
        </authorList>
    </citation>
    <scope>NUCLEOTIDE SEQUENCE [LARGE SCALE GENOMIC DNA]</scope>
    <source>
        <strain evidence="1">Daus_M_001</strain>
        <tissue evidence="1">Leg muscle</tissue>
    </source>
</reference>
<dbReference type="Pfam" id="PF14223">
    <property type="entry name" value="Retrotran_gag_2"/>
    <property type="match status" value="1"/>
</dbReference>
<comment type="caution">
    <text evidence="1">The sequence shown here is derived from an EMBL/GenBank/DDBJ whole genome shotgun (WGS) entry which is preliminary data.</text>
</comment>
<sequence length="121" mass="13816">MDGLIGGQADTKLSGEADWATWKFKLISNLTTWHYRWHHPPLVKEKSKQIYEKWARKGWQSSNELSVDLAKQNFFEVKYNKNEAMSEYLGRVDAILDNLKSLGADVNESMAITKIISSLPG</sequence>
<evidence type="ECO:0008006" key="3">
    <source>
        <dbReference type="Google" id="ProtNLM"/>
    </source>
</evidence>
<dbReference type="EMBL" id="JARBHB010000013">
    <property type="protein sequence ID" value="KAJ8869815.1"/>
    <property type="molecule type" value="Genomic_DNA"/>
</dbReference>
<evidence type="ECO:0000313" key="2">
    <source>
        <dbReference type="Proteomes" id="UP001159363"/>
    </source>
</evidence>
<evidence type="ECO:0000313" key="1">
    <source>
        <dbReference type="EMBL" id="KAJ8869815.1"/>
    </source>
</evidence>